<dbReference type="InterPro" id="IPR027417">
    <property type="entry name" value="P-loop_NTPase"/>
</dbReference>
<name>A0A8S5RFI5_9VIRU</name>
<accession>A0A8S5RFI5</accession>
<organism evidence="1">
    <name type="scientific">virus sp. ctE0n6</name>
    <dbReference type="NCBI Taxonomy" id="2827985"/>
    <lineage>
        <taxon>Viruses</taxon>
    </lineage>
</organism>
<sequence length="123" mass="13750">MSSWDKQFSLWLMSRNGGKSTLSAPFVMTKLMLYPNFASYILSLTAMQSQDTFLKMESIAKQQIESFAGLTDIFIGEVVSSANHDGFVHHPQGFRCKLYNGSFVQTVSGDSDNSRGKKYCLTI</sequence>
<proteinExistence type="predicted"/>
<dbReference type="Gene3D" id="3.40.50.300">
    <property type="entry name" value="P-loop containing nucleotide triphosphate hydrolases"/>
    <property type="match status" value="1"/>
</dbReference>
<evidence type="ECO:0000313" key="1">
    <source>
        <dbReference type="EMBL" id="DAE29923.1"/>
    </source>
</evidence>
<protein>
    <submittedName>
        <fullName evidence="1">Terminase large subunit</fullName>
    </submittedName>
</protein>
<dbReference type="EMBL" id="BK059101">
    <property type="protein sequence ID" value="DAE29923.1"/>
    <property type="molecule type" value="Genomic_DNA"/>
</dbReference>
<reference evidence="1" key="1">
    <citation type="journal article" date="2021" name="Proc. Natl. Acad. Sci. U.S.A.">
        <title>A Catalog of Tens of Thousands of Viruses from Human Metagenomes Reveals Hidden Associations with Chronic Diseases.</title>
        <authorList>
            <person name="Tisza M.J."/>
            <person name="Buck C.B."/>
        </authorList>
    </citation>
    <scope>NUCLEOTIDE SEQUENCE</scope>
    <source>
        <strain evidence="1">CtE0n6</strain>
    </source>
</reference>